<dbReference type="AlphaFoldDB" id="A0AAW1NMQ9"/>
<evidence type="ECO:0008006" key="4">
    <source>
        <dbReference type="Google" id="ProtNLM"/>
    </source>
</evidence>
<feature type="compositionally biased region" description="Polar residues" evidence="1">
    <location>
        <begin position="763"/>
        <end position="779"/>
    </location>
</feature>
<dbReference type="SUPFAM" id="SSF55486">
    <property type="entry name" value="Metalloproteases ('zincins'), catalytic domain"/>
    <property type="match status" value="1"/>
</dbReference>
<feature type="compositionally biased region" description="Basic residues" evidence="1">
    <location>
        <begin position="398"/>
        <end position="412"/>
    </location>
</feature>
<dbReference type="GO" id="GO:0006367">
    <property type="term" value="P:transcription initiation at RNA polymerase II promoter"/>
    <property type="evidence" value="ECO:0007669"/>
    <property type="project" value="TreeGrafter"/>
</dbReference>
<dbReference type="GO" id="GO:0003682">
    <property type="term" value="F:chromatin binding"/>
    <property type="evidence" value="ECO:0007669"/>
    <property type="project" value="TreeGrafter"/>
</dbReference>
<feature type="compositionally biased region" description="Acidic residues" evidence="1">
    <location>
        <begin position="416"/>
        <end position="430"/>
    </location>
</feature>
<name>A0AAW1NMQ9_9CHLO</name>
<dbReference type="EMBL" id="JALJOQ010000266">
    <property type="protein sequence ID" value="KAK9786682.1"/>
    <property type="molecule type" value="Genomic_DNA"/>
</dbReference>
<dbReference type="GO" id="GO:0000976">
    <property type="term" value="F:transcription cis-regulatory region binding"/>
    <property type="evidence" value="ECO:0007669"/>
    <property type="project" value="TreeGrafter"/>
</dbReference>
<feature type="compositionally biased region" description="Pro residues" evidence="1">
    <location>
        <begin position="941"/>
        <end position="950"/>
    </location>
</feature>
<feature type="compositionally biased region" description="Low complexity" evidence="1">
    <location>
        <begin position="808"/>
        <end position="819"/>
    </location>
</feature>
<sequence>MGIAVGPFAKASLLAKSKAAQAPAPPSAGPKNNVASHPQTAAKGTVITTFVPPSHANLLQSASDSCLSAFTHYEGILGEGFPLPFLQLAFLPEGLAPVGGLQLACGLLLMSEEALQEPLAVEQAMHAHTALAGALARLWMGVALRPKVPSDEWVARGLAAWLLDGYIRKTFGLNELLYRRWQQRELMLSLDDGSAPPLVYRHRAEGPWGPLHSIDALSPAPLLPWKAAAVVGMLEKRIGDDGFRRVVERMVTEACHTLAGTPRAEGAKPEDGADAGRQLTTKELLKAVGKEGGLRREMPAFHDRWVTGRGCASITAAYDAVNPVKRRSNDKVLELAVKLQADSQVRHSMARTLASLGNLKATVHEDAEASIEHAITLPAPTGPVTHTLVELKMPARQPGKRKDQKPKGRRKNAAGDGEEAAEEGGEEAAEEAAGGSLANVLWVTVDLHTALAHVKVLQPERVWLAILEHARDVPSQLAAIRFIRGIAPSRMSPAAVAALHRCLINSNNFCRVQLEAAHALCAVAKVRDQRGKSPVAATHFISGVLQQSGEALSGGQLYDGRGTTAAFAAAAGALQPQSSQAMAEVCACTMLEAETAPQIKGEILEDAMYLLATSAPPPAQTPSSEPMGRTEKLLPKRPTPIATPSYATLRKLHALLEEVGEPHVRHRAFMLLRRLGALPPTLFRVQVEDEPSSGAGATVSAETNFTRAPGAQTAKGTRVRPTATAVLSLSQDAPTPPQEPGSIAKPGKPRDRRISFGNEPSAVKSSPVPSELPQPSASEVHNAPAGDEVRSPFRPPPAPSYHAHVQSPAPAAPTAAAHSRPPDVGPVKIGGEKKRKRPATPTPLAEGGEIAAKPKKERPAKAKTPPVTPDPKLLTDVAAIMASQAPQPPKKKQRQPTPPLQHVPASQPQPQQQQRQGTPVSTSPHGPVTKKPRTEARGPSPKRPTPPPLQLPLTHQPRSGAGLAAYGASGLDAGVSQPQPLRPPSGSGSLKQFFWLPGV</sequence>
<dbReference type="Proteomes" id="UP001465755">
    <property type="component" value="Unassembled WGS sequence"/>
</dbReference>
<organism evidence="2 3">
    <name type="scientific">Symbiochloris irregularis</name>
    <dbReference type="NCBI Taxonomy" id="706552"/>
    <lineage>
        <taxon>Eukaryota</taxon>
        <taxon>Viridiplantae</taxon>
        <taxon>Chlorophyta</taxon>
        <taxon>core chlorophytes</taxon>
        <taxon>Trebouxiophyceae</taxon>
        <taxon>Trebouxiales</taxon>
        <taxon>Trebouxiaceae</taxon>
        <taxon>Symbiochloris</taxon>
    </lineage>
</organism>
<feature type="region of interest" description="Disordered" evidence="1">
    <location>
        <begin position="689"/>
        <end position="999"/>
    </location>
</feature>
<dbReference type="Gene3D" id="1.10.390.10">
    <property type="entry name" value="Neutral Protease Domain 2"/>
    <property type="match status" value="1"/>
</dbReference>
<proteinExistence type="predicted"/>
<dbReference type="PANTHER" id="PTHR15137:SF9">
    <property type="entry name" value="TRANSCRIPTION INITIATION FACTOR TFIID SUBUNIT 2"/>
    <property type="match status" value="1"/>
</dbReference>
<dbReference type="GO" id="GO:0005669">
    <property type="term" value="C:transcription factor TFIID complex"/>
    <property type="evidence" value="ECO:0007669"/>
    <property type="project" value="InterPro"/>
</dbReference>
<reference evidence="2 3" key="1">
    <citation type="journal article" date="2024" name="Nat. Commun.">
        <title>Phylogenomics reveals the evolutionary origins of lichenization in chlorophyte algae.</title>
        <authorList>
            <person name="Puginier C."/>
            <person name="Libourel C."/>
            <person name="Otte J."/>
            <person name="Skaloud P."/>
            <person name="Haon M."/>
            <person name="Grisel S."/>
            <person name="Petersen M."/>
            <person name="Berrin J.G."/>
            <person name="Delaux P.M."/>
            <person name="Dal Grande F."/>
            <person name="Keller J."/>
        </authorList>
    </citation>
    <scope>NUCLEOTIDE SEQUENCE [LARGE SCALE GENOMIC DNA]</scope>
    <source>
        <strain evidence="2 3">SAG 2036</strain>
    </source>
</reference>
<comment type="caution">
    <text evidence="2">The sequence shown here is derived from an EMBL/GenBank/DDBJ whole genome shotgun (WGS) entry which is preliminary data.</text>
</comment>
<dbReference type="GO" id="GO:0016251">
    <property type="term" value="F:RNA polymerase II general transcription initiation factor activity"/>
    <property type="evidence" value="ECO:0007669"/>
    <property type="project" value="TreeGrafter"/>
</dbReference>
<accession>A0AAW1NMQ9</accession>
<gene>
    <name evidence="2" type="ORF">WJX73_000735</name>
</gene>
<dbReference type="InterPro" id="IPR027268">
    <property type="entry name" value="Peptidase_M4/M1_CTD_sf"/>
</dbReference>
<dbReference type="PANTHER" id="PTHR15137">
    <property type="entry name" value="TRANSCRIPTION INITIATION FACTOR TFIID"/>
    <property type="match status" value="1"/>
</dbReference>
<feature type="compositionally biased region" description="Low complexity" evidence="1">
    <location>
        <begin position="951"/>
        <end position="974"/>
    </location>
</feature>
<keyword evidence="3" id="KW-1185">Reference proteome</keyword>
<evidence type="ECO:0000313" key="2">
    <source>
        <dbReference type="EMBL" id="KAK9786682.1"/>
    </source>
</evidence>
<dbReference type="InterPro" id="IPR037813">
    <property type="entry name" value="TAF2"/>
</dbReference>
<protein>
    <recommendedName>
        <fullName evidence="4">Transcription initiation factor TFIID subunit 2</fullName>
    </recommendedName>
</protein>
<feature type="region of interest" description="Disordered" evidence="1">
    <location>
        <begin position="390"/>
        <end position="430"/>
    </location>
</feature>
<evidence type="ECO:0000256" key="1">
    <source>
        <dbReference type="SAM" id="MobiDB-lite"/>
    </source>
</evidence>
<evidence type="ECO:0000313" key="3">
    <source>
        <dbReference type="Proteomes" id="UP001465755"/>
    </source>
</evidence>
<feature type="region of interest" description="Disordered" evidence="1">
    <location>
        <begin position="615"/>
        <end position="642"/>
    </location>
</feature>